<protein>
    <recommendedName>
        <fullName evidence="5">Transglycosylase SLT domain-containing protein</fullName>
    </recommendedName>
</protein>
<dbReference type="EMBL" id="LUKE01000001">
    <property type="protein sequence ID" value="KYG65543.1"/>
    <property type="molecule type" value="Genomic_DNA"/>
</dbReference>
<feature type="region of interest" description="Disordered" evidence="1">
    <location>
        <begin position="23"/>
        <end position="45"/>
    </location>
</feature>
<keyword evidence="2" id="KW-0732">Signal</keyword>
<evidence type="ECO:0000313" key="4">
    <source>
        <dbReference type="Proteomes" id="UP000075320"/>
    </source>
</evidence>
<evidence type="ECO:0000313" key="3">
    <source>
        <dbReference type="EMBL" id="KYG65543.1"/>
    </source>
</evidence>
<dbReference type="AlphaFoldDB" id="A0A150WM22"/>
<feature type="chain" id="PRO_5007573230" description="Transglycosylase SLT domain-containing protein" evidence="2">
    <location>
        <begin position="24"/>
        <end position="228"/>
    </location>
</feature>
<dbReference type="OrthoDB" id="5294456at2"/>
<accession>A0A150WM22</accession>
<dbReference type="Proteomes" id="UP000075320">
    <property type="component" value="Unassembled WGS sequence"/>
</dbReference>
<evidence type="ECO:0008006" key="5">
    <source>
        <dbReference type="Google" id="ProtNLM"/>
    </source>
</evidence>
<dbReference type="RefSeq" id="WP_061833087.1">
    <property type="nucleotide sequence ID" value="NZ_LUKE01000001.1"/>
</dbReference>
<name>A0A150WM22_BDEBC</name>
<evidence type="ECO:0000256" key="2">
    <source>
        <dbReference type="SAM" id="SignalP"/>
    </source>
</evidence>
<gene>
    <name evidence="3" type="ORF">AZI86_00235</name>
</gene>
<evidence type="ECO:0000256" key="1">
    <source>
        <dbReference type="SAM" id="MobiDB-lite"/>
    </source>
</evidence>
<comment type="caution">
    <text evidence="3">The sequence shown here is derived from an EMBL/GenBank/DDBJ whole genome shotgun (WGS) entry which is preliminary data.</text>
</comment>
<feature type="signal peptide" evidence="2">
    <location>
        <begin position="1"/>
        <end position="23"/>
    </location>
</feature>
<organism evidence="3 4">
    <name type="scientific">Bdellovibrio bacteriovorus</name>
    <dbReference type="NCBI Taxonomy" id="959"/>
    <lineage>
        <taxon>Bacteria</taxon>
        <taxon>Pseudomonadati</taxon>
        <taxon>Bdellovibrionota</taxon>
        <taxon>Bdellovibrionia</taxon>
        <taxon>Bdellovibrionales</taxon>
        <taxon>Pseudobdellovibrionaceae</taxon>
        <taxon>Bdellovibrio</taxon>
    </lineage>
</organism>
<sequence>MKNKIKSIILVGALLSISSFSHAMGQKPPTQPEQPTQPTTFKASWEKSVSSRSAWTQIVRDVVNTKSPALLRGPGDVSDFCPMYDRLGTQDRLNFWAEFFSSVARYESGWSPTSRMIETTMGTDPYTGRQVASEGLLQLSYQDVQWAPYCEFDWSVDKKYADNDARKSIFDPKKNLTCGIQILDRQVAKKGNIALSSGVYWAVLKINGKYSKLKEIKASTNALSFCKK</sequence>
<keyword evidence="4" id="KW-1185">Reference proteome</keyword>
<reference evidence="3 4" key="1">
    <citation type="submission" date="2016-03" db="EMBL/GenBank/DDBJ databases">
        <authorList>
            <person name="Ploux O."/>
        </authorList>
    </citation>
    <scope>NUCLEOTIDE SEQUENCE [LARGE SCALE GENOMIC DNA]</scope>
    <source>
        <strain evidence="3 4">R0</strain>
    </source>
</reference>
<proteinExistence type="predicted"/>